<keyword evidence="1" id="KW-1133">Transmembrane helix</keyword>
<evidence type="ECO:0000313" key="2">
    <source>
        <dbReference type="EMBL" id="GLO68315.1"/>
    </source>
</evidence>
<dbReference type="RefSeq" id="WP_317958562.1">
    <property type="nucleotide sequence ID" value="NZ_BSKO01000002.1"/>
</dbReference>
<reference evidence="2 3" key="1">
    <citation type="submission" date="2023-02" db="EMBL/GenBank/DDBJ databases">
        <title>Oceanobacillus kimchii IFOP_LL358 isolated form Alexandrium catenella lab strain.</title>
        <authorList>
            <person name="Gajardo G."/>
            <person name="Ueki S."/>
            <person name="Maruyama F."/>
        </authorList>
    </citation>
    <scope>NUCLEOTIDE SEQUENCE [LARGE SCALE GENOMIC DNA]</scope>
    <source>
        <strain evidence="2 3">IFOP_LL358</strain>
    </source>
</reference>
<name>A0ABQ5TP71_9BACI</name>
<evidence type="ECO:0000313" key="3">
    <source>
        <dbReference type="Proteomes" id="UP001275436"/>
    </source>
</evidence>
<proteinExistence type="predicted"/>
<keyword evidence="1" id="KW-0812">Transmembrane</keyword>
<protein>
    <submittedName>
        <fullName evidence="2">Uncharacterized protein</fullName>
    </submittedName>
</protein>
<gene>
    <name evidence="2" type="ORF">MACH08_40990</name>
</gene>
<accession>A0ABQ5TP71</accession>
<sequence length="49" mass="5435">MSPFQLIIISTVVILLLTSKHSMKDTWKQKLIAIVALSAALIFTEHLLG</sequence>
<dbReference type="Proteomes" id="UP001275436">
    <property type="component" value="Unassembled WGS sequence"/>
</dbReference>
<organism evidence="2 3">
    <name type="scientific">Oceanobacillus kimchii</name>
    <dbReference type="NCBI Taxonomy" id="746691"/>
    <lineage>
        <taxon>Bacteria</taxon>
        <taxon>Bacillati</taxon>
        <taxon>Bacillota</taxon>
        <taxon>Bacilli</taxon>
        <taxon>Bacillales</taxon>
        <taxon>Bacillaceae</taxon>
        <taxon>Oceanobacillus</taxon>
    </lineage>
</organism>
<evidence type="ECO:0000256" key="1">
    <source>
        <dbReference type="SAM" id="Phobius"/>
    </source>
</evidence>
<comment type="caution">
    <text evidence="2">The sequence shown here is derived from an EMBL/GenBank/DDBJ whole genome shotgun (WGS) entry which is preliminary data.</text>
</comment>
<feature type="transmembrane region" description="Helical" evidence="1">
    <location>
        <begin position="32"/>
        <end position="48"/>
    </location>
</feature>
<keyword evidence="1" id="KW-0472">Membrane</keyword>
<dbReference type="EMBL" id="BSKO01000002">
    <property type="protein sequence ID" value="GLO68315.1"/>
    <property type="molecule type" value="Genomic_DNA"/>
</dbReference>
<keyword evidence="3" id="KW-1185">Reference proteome</keyword>